<feature type="region of interest" description="Disordered" evidence="1">
    <location>
        <begin position="84"/>
        <end position="109"/>
    </location>
</feature>
<gene>
    <name evidence="2" type="ORF">D5R95_08260</name>
</gene>
<dbReference type="Proteomes" id="UP000284763">
    <property type="component" value="Unassembled WGS sequence"/>
</dbReference>
<reference evidence="2 3" key="1">
    <citation type="submission" date="2018-08" db="EMBL/GenBank/DDBJ databases">
        <title>The metabolism and importance of syntrophic acetate oxidation coupled to methane or sulfide production in haloalkaline environments.</title>
        <authorList>
            <person name="Timmers P.H.A."/>
            <person name="Vavourakis C.D."/>
            <person name="Sorokin D.Y."/>
            <person name="Sinninghe Damste J.S."/>
            <person name="Muyzer G."/>
            <person name="Stams A.J.M."/>
            <person name="Plugge C.M."/>
        </authorList>
    </citation>
    <scope>NUCLEOTIDE SEQUENCE [LARGE SCALE GENOMIC DNA]</scope>
    <source>
        <strain evidence="2">MSAO_Arc3</strain>
    </source>
</reference>
<feature type="compositionally biased region" description="Basic and acidic residues" evidence="1">
    <location>
        <begin position="89"/>
        <end position="109"/>
    </location>
</feature>
<evidence type="ECO:0000256" key="1">
    <source>
        <dbReference type="SAM" id="MobiDB-lite"/>
    </source>
</evidence>
<comment type="caution">
    <text evidence="2">The sequence shown here is derived from an EMBL/GenBank/DDBJ whole genome shotgun (WGS) entry which is preliminary data.</text>
</comment>
<protein>
    <submittedName>
        <fullName evidence="2">Uncharacterized protein</fullName>
    </submittedName>
</protein>
<accession>A0A3R7VQT9</accession>
<dbReference type="AlphaFoldDB" id="A0A3R7VQT9"/>
<dbReference type="EMBL" id="QZAB01000524">
    <property type="protein sequence ID" value="RQD81186.1"/>
    <property type="molecule type" value="Genomic_DNA"/>
</dbReference>
<proteinExistence type="predicted"/>
<evidence type="ECO:0000313" key="3">
    <source>
        <dbReference type="Proteomes" id="UP000284763"/>
    </source>
</evidence>
<name>A0A3R7VQT9_9EURY</name>
<evidence type="ECO:0000313" key="2">
    <source>
        <dbReference type="EMBL" id="RQD81186.1"/>
    </source>
</evidence>
<sequence length="109" mass="13045">MKRITVNISNEAYSTLNEYKAINDLETVDDALDQIILTHTEHILPKKRIYKDIYYEIVKEDNIWTVKYYKLNSSENLEQLPTVHRHINRPPEEEIKQDIDRSFYSKESS</sequence>
<organism evidence="2 3">
    <name type="scientific">Methanosalsum natronophilum</name>
    <dbReference type="NCBI Taxonomy" id="768733"/>
    <lineage>
        <taxon>Archaea</taxon>
        <taxon>Methanobacteriati</taxon>
        <taxon>Methanobacteriota</taxon>
        <taxon>Stenosarchaea group</taxon>
        <taxon>Methanomicrobia</taxon>
        <taxon>Methanosarcinales</taxon>
        <taxon>Methanosarcinaceae</taxon>
        <taxon>Methanosalsum</taxon>
    </lineage>
</organism>